<feature type="region of interest" description="Disordered" evidence="1">
    <location>
        <begin position="58"/>
        <end position="195"/>
    </location>
</feature>
<feature type="compositionally biased region" description="Low complexity" evidence="1">
    <location>
        <begin position="731"/>
        <end position="748"/>
    </location>
</feature>
<evidence type="ECO:0000313" key="2">
    <source>
        <dbReference type="EMBL" id="PCG74433.1"/>
    </source>
</evidence>
<feature type="compositionally biased region" description="Low complexity" evidence="1">
    <location>
        <begin position="671"/>
        <end position="681"/>
    </location>
</feature>
<dbReference type="AlphaFoldDB" id="A0A2A4JSJ7"/>
<feature type="compositionally biased region" description="Basic residues" evidence="1">
    <location>
        <begin position="115"/>
        <end position="130"/>
    </location>
</feature>
<feature type="compositionally biased region" description="Basic and acidic residues" evidence="1">
    <location>
        <begin position="619"/>
        <end position="633"/>
    </location>
</feature>
<reference evidence="2" key="1">
    <citation type="submission" date="2017-09" db="EMBL/GenBank/DDBJ databases">
        <title>Contemporary evolution of a Lepidopteran species, Heliothis virescens, in response to modern agricultural practices.</title>
        <authorList>
            <person name="Fritz M.L."/>
            <person name="Deyonke A.M."/>
            <person name="Papanicolaou A."/>
            <person name="Micinski S."/>
            <person name="Westbrook J."/>
            <person name="Gould F."/>
        </authorList>
    </citation>
    <scope>NUCLEOTIDE SEQUENCE [LARGE SCALE GENOMIC DNA]</scope>
    <source>
        <strain evidence="2">HvINT-</strain>
        <tissue evidence="2">Whole body</tissue>
    </source>
</reference>
<name>A0A2A4JSJ7_HELVI</name>
<feature type="compositionally biased region" description="Acidic residues" evidence="1">
    <location>
        <begin position="693"/>
        <end position="704"/>
    </location>
</feature>
<accession>A0A2A4JSJ7</accession>
<protein>
    <submittedName>
        <fullName evidence="2">Uncharacterized protein</fullName>
    </submittedName>
</protein>
<feature type="region of interest" description="Disordered" evidence="1">
    <location>
        <begin position="619"/>
        <end position="848"/>
    </location>
</feature>
<feature type="compositionally biased region" description="Basic and acidic residues" evidence="1">
    <location>
        <begin position="757"/>
        <end position="783"/>
    </location>
</feature>
<gene>
    <name evidence="2" type="ORF">B5V51_13302</name>
</gene>
<feature type="compositionally biased region" description="Basic and acidic residues" evidence="1">
    <location>
        <begin position="64"/>
        <end position="80"/>
    </location>
</feature>
<feature type="compositionally biased region" description="Basic residues" evidence="1">
    <location>
        <begin position="838"/>
        <end position="848"/>
    </location>
</feature>
<feature type="region of interest" description="Disordered" evidence="1">
    <location>
        <begin position="363"/>
        <end position="396"/>
    </location>
</feature>
<sequence length="848" mass="94548">MRRNMGRRGNMNNVGGGPLMTEHLQDIDLELELLKRKREMIEQQQHLLAMEQQFKTSRQSYDPMRYDEPVQHGSNRDFTHLYESGPKYRNQYGKKRQPEFSWQYDGSPKRTTTPAKKKNTQPHLNQHHQRPLLGPGQGPKYSSKGPTPLMDVKVKQSIGQRIANQKPPPKAPRKDFPQGKVSKPKAPPAPNKLASHSVADRKALVGAATGSASNADVSRMLLPDRVPTQQVSGRLELALGAIMKNIRALIDGNPDYSSLLRSVQLQRVMKQAVRERIRTVMLGKVVGSLLDILAVYREEFPEETDIDIVNIALEAGGVAQEEPDSNIKFIESGDPEQFYKVNLNCAIETKLHQMFTKLEEIYGQPEEGTAEKTEEPTVDLQKEAEKNAESKDSVEDHKQFMNTEIKVFEIKRVLPRLMKRYIPYIVKLLNVDAMYQTTKAAITMKATKKASSIFVKQLQPEEGQGDAAPANAPAQEVPAEDRQNMYNLPYYVKIMGRPTLPKRKVMQTFLNQFNPKSIKKHRTIHNLLFVGFSEKSDFDVMVGADGTLIGRCKLSVRICTKGPTPGQNDENGDVNAKDESQNESKNGDQSESKNADKSSDIISSELDFQITDLLSSIRKSEEEDQTKESDKNSAEIAAEQDENDNDEAIIKQEEGIAKDDEINVNDKTENIDNQENTNNEIENNDDAATVKEETEDGNAAEETGDVNTILEENGDSVKAEPQNEEPANDLAENTEVNEETANIENANASDTVMSEVNDNKTSENGDGTDTKTETSDDSKKADDNVQNEDSQTKPPPETAATEEEKTDKVAELKSNASGRSTPSRTSARLANVTPSSIRTRRASRLAPN</sequence>
<feature type="compositionally biased region" description="Basic and acidic residues" evidence="1">
    <location>
        <begin position="369"/>
        <end position="396"/>
    </location>
</feature>
<organism evidence="2">
    <name type="scientific">Heliothis virescens</name>
    <name type="common">Tobacco budworm moth</name>
    <dbReference type="NCBI Taxonomy" id="7102"/>
    <lineage>
        <taxon>Eukaryota</taxon>
        <taxon>Metazoa</taxon>
        <taxon>Ecdysozoa</taxon>
        <taxon>Arthropoda</taxon>
        <taxon>Hexapoda</taxon>
        <taxon>Insecta</taxon>
        <taxon>Pterygota</taxon>
        <taxon>Neoptera</taxon>
        <taxon>Endopterygota</taxon>
        <taxon>Lepidoptera</taxon>
        <taxon>Glossata</taxon>
        <taxon>Ditrysia</taxon>
        <taxon>Noctuoidea</taxon>
        <taxon>Noctuidae</taxon>
        <taxon>Heliothinae</taxon>
        <taxon>Heliothis</taxon>
    </lineage>
</organism>
<feature type="region of interest" description="Disordered" evidence="1">
    <location>
        <begin position="561"/>
        <end position="602"/>
    </location>
</feature>
<feature type="compositionally biased region" description="Polar residues" evidence="1">
    <location>
        <begin position="814"/>
        <end position="837"/>
    </location>
</feature>
<feature type="compositionally biased region" description="Basic and acidic residues" evidence="1">
    <location>
        <begin position="648"/>
        <end position="670"/>
    </location>
</feature>
<dbReference type="EMBL" id="NWSH01000747">
    <property type="protein sequence ID" value="PCG74433.1"/>
    <property type="molecule type" value="Genomic_DNA"/>
</dbReference>
<proteinExistence type="predicted"/>
<feature type="compositionally biased region" description="Basic and acidic residues" evidence="1">
    <location>
        <begin position="575"/>
        <end position="599"/>
    </location>
</feature>
<feature type="compositionally biased region" description="Acidic residues" evidence="1">
    <location>
        <begin position="638"/>
        <end position="647"/>
    </location>
</feature>
<feature type="compositionally biased region" description="Basic and acidic residues" evidence="1">
    <location>
        <begin position="802"/>
        <end position="811"/>
    </location>
</feature>
<evidence type="ECO:0000256" key="1">
    <source>
        <dbReference type="SAM" id="MobiDB-lite"/>
    </source>
</evidence>
<comment type="caution">
    <text evidence="2">The sequence shown here is derived from an EMBL/GenBank/DDBJ whole genome shotgun (WGS) entry which is preliminary data.</text>
</comment>